<dbReference type="SUPFAM" id="SSF52467">
    <property type="entry name" value="DHS-like NAD/FAD-binding domain"/>
    <property type="match status" value="1"/>
</dbReference>
<comment type="cofactor">
    <cofactor evidence="2">
        <name>thiamine diphosphate</name>
        <dbReference type="ChEBI" id="CHEBI:58937"/>
    </cofactor>
</comment>
<dbReference type="AlphaFoldDB" id="A0A2J6PKB2"/>
<protein>
    <recommendedName>
        <fullName evidence="5">Pyruvate decarboxylase</fullName>
        <ecNumber evidence="4">4.1.1.1</ecNumber>
    </recommendedName>
</protein>
<dbReference type="Gene3D" id="3.40.50.970">
    <property type="match status" value="2"/>
</dbReference>
<feature type="domain" description="Thiamine pyrophosphate enzyme N-terminal TPP-binding" evidence="15">
    <location>
        <begin position="6"/>
        <end position="113"/>
    </location>
</feature>
<dbReference type="InterPro" id="IPR012000">
    <property type="entry name" value="Thiamin_PyroP_enz_cen_dom"/>
</dbReference>
<evidence type="ECO:0000256" key="7">
    <source>
        <dbReference type="ARBA" id="ARBA00022793"/>
    </source>
</evidence>
<evidence type="ECO:0000256" key="2">
    <source>
        <dbReference type="ARBA" id="ARBA00001964"/>
    </source>
</evidence>
<dbReference type="GO" id="GO:0005634">
    <property type="term" value="C:nucleus"/>
    <property type="evidence" value="ECO:0007669"/>
    <property type="project" value="TreeGrafter"/>
</dbReference>
<organism evidence="16 17">
    <name type="scientific">Hyaloscypha hepaticicola</name>
    <dbReference type="NCBI Taxonomy" id="2082293"/>
    <lineage>
        <taxon>Eukaryota</taxon>
        <taxon>Fungi</taxon>
        <taxon>Dikarya</taxon>
        <taxon>Ascomycota</taxon>
        <taxon>Pezizomycotina</taxon>
        <taxon>Leotiomycetes</taxon>
        <taxon>Helotiales</taxon>
        <taxon>Hyaloscyphaceae</taxon>
        <taxon>Hyaloscypha</taxon>
    </lineage>
</organism>
<keyword evidence="6 11" id="KW-0479">Metal-binding</keyword>
<dbReference type="GO" id="GO:0000287">
    <property type="term" value="F:magnesium ion binding"/>
    <property type="evidence" value="ECO:0007669"/>
    <property type="project" value="InterPro"/>
</dbReference>
<dbReference type="EC" id="4.1.1.1" evidence="4"/>
<dbReference type="GO" id="GO:0004737">
    <property type="term" value="F:pyruvate decarboxylase activity"/>
    <property type="evidence" value="ECO:0007669"/>
    <property type="project" value="UniProtKB-EC"/>
</dbReference>
<dbReference type="Pfam" id="PF02775">
    <property type="entry name" value="TPP_enzyme_C"/>
    <property type="match status" value="1"/>
</dbReference>
<dbReference type="InterPro" id="IPR029061">
    <property type="entry name" value="THDP-binding"/>
</dbReference>
<dbReference type="EMBL" id="KZ613522">
    <property type="protein sequence ID" value="PMD14457.1"/>
    <property type="molecule type" value="Genomic_DNA"/>
</dbReference>
<keyword evidence="7" id="KW-0210">Decarboxylase</keyword>
<dbReference type="FunFam" id="3.40.50.970:FF:000019">
    <property type="entry name" value="Pyruvate decarboxylase isozyme"/>
    <property type="match status" value="1"/>
</dbReference>
<dbReference type="Pfam" id="PF02776">
    <property type="entry name" value="TPP_enzyme_N"/>
    <property type="match status" value="1"/>
</dbReference>
<keyword evidence="9 12" id="KW-0786">Thiamine pyrophosphate</keyword>
<dbReference type="InterPro" id="IPR011766">
    <property type="entry name" value="TPP_enzyme_TPP-bd"/>
</dbReference>
<evidence type="ECO:0000259" key="14">
    <source>
        <dbReference type="Pfam" id="PF02775"/>
    </source>
</evidence>
<evidence type="ECO:0000256" key="1">
    <source>
        <dbReference type="ARBA" id="ARBA00001041"/>
    </source>
</evidence>
<evidence type="ECO:0000313" key="16">
    <source>
        <dbReference type="EMBL" id="PMD14457.1"/>
    </source>
</evidence>
<dbReference type="CDD" id="cd02005">
    <property type="entry name" value="TPP_PDC_IPDC"/>
    <property type="match status" value="1"/>
</dbReference>
<evidence type="ECO:0000256" key="8">
    <source>
        <dbReference type="ARBA" id="ARBA00022842"/>
    </source>
</evidence>
<evidence type="ECO:0000256" key="12">
    <source>
        <dbReference type="RuleBase" id="RU362132"/>
    </source>
</evidence>
<dbReference type="InterPro" id="IPR029035">
    <property type="entry name" value="DHS-like_NAD/FAD-binding_dom"/>
</dbReference>
<comment type="similarity">
    <text evidence="3 12">Belongs to the TPP enzyme family.</text>
</comment>
<dbReference type="InterPro" id="IPR047214">
    <property type="entry name" value="TPP_PDC_IPDC"/>
</dbReference>
<evidence type="ECO:0000256" key="6">
    <source>
        <dbReference type="ARBA" id="ARBA00022723"/>
    </source>
</evidence>
<dbReference type="Pfam" id="PF00205">
    <property type="entry name" value="TPP_enzyme_M"/>
    <property type="match status" value="1"/>
</dbReference>
<comment type="cofactor">
    <cofactor evidence="11">
        <name>Mg(2+)</name>
        <dbReference type="ChEBI" id="CHEBI:18420"/>
    </cofactor>
    <text evidence="11">Binds 1 Mg(2+) per subunit.</text>
</comment>
<evidence type="ECO:0000256" key="11">
    <source>
        <dbReference type="PIRSR" id="PIRSR036565-2"/>
    </source>
</evidence>
<feature type="binding site" evidence="11">
    <location>
        <position position="474"/>
    </location>
    <ligand>
        <name>Mg(2+)</name>
        <dbReference type="ChEBI" id="CHEBI:18420"/>
    </ligand>
</feature>
<dbReference type="InterPro" id="IPR047213">
    <property type="entry name" value="TPP_PYR_PDC_IPDC-like"/>
</dbReference>
<dbReference type="Gene3D" id="3.40.50.1220">
    <property type="entry name" value="TPP-binding domain"/>
    <property type="match status" value="1"/>
</dbReference>
<evidence type="ECO:0000256" key="3">
    <source>
        <dbReference type="ARBA" id="ARBA00007812"/>
    </source>
</evidence>
<evidence type="ECO:0000313" key="17">
    <source>
        <dbReference type="Proteomes" id="UP000235672"/>
    </source>
</evidence>
<dbReference type="Proteomes" id="UP000235672">
    <property type="component" value="Unassembled WGS sequence"/>
</dbReference>
<dbReference type="FunFam" id="3.40.50.970:FF:000024">
    <property type="entry name" value="Pyruvate decarboxylase isozyme"/>
    <property type="match status" value="1"/>
</dbReference>
<dbReference type="PANTHER" id="PTHR43452">
    <property type="entry name" value="PYRUVATE DECARBOXYLASE"/>
    <property type="match status" value="1"/>
</dbReference>
<dbReference type="OrthoDB" id="3970464at2759"/>
<feature type="domain" description="Thiamine pyrophosphate enzyme central" evidence="13">
    <location>
        <begin position="203"/>
        <end position="309"/>
    </location>
</feature>
<dbReference type="PANTHER" id="PTHR43452:SF30">
    <property type="entry name" value="PYRUVATE DECARBOXYLASE ISOZYME 1-RELATED"/>
    <property type="match status" value="1"/>
</dbReference>
<evidence type="ECO:0000256" key="9">
    <source>
        <dbReference type="ARBA" id="ARBA00023052"/>
    </source>
</evidence>
<evidence type="ECO:0000259" key="13">
    <source>
        <dbReference type="Pfam" id="PF00205"/>
    </source>
</evidence>
<dbReference type="GO" id="GO:0005829">
    <property type="term" value="C:cytosol"/>
    <property type="evidence" value="ECO:0007669"/>
    <property type="project" value="TreeGrafter"/>
</dbReference>
<keyword evidence="8 11" id="KW-0460">Magnesium</keyword>
<keyword evidence="16" id="KW-0670">Pyruvate</keyword>
<evidence type="ECO:0000259" key="15">
    <source>
        <dbReference type="Pfam" id="PF02776"/>
    </source>
</evidence>
<keyword evidence="10" id="KW-0456">Lyase</keyword>
<reference evidence="16 17" key="1">
    <citation type="submission" date="2016-05" db="EMBL/GenBank/DDBJ databases">
        <title>A degradative enzymes factory behind the ericoid mycorrhizal symbiosis.</title>
        <authorList>
            <consortium name="DOE Joint Genome Institute"/>
            <person name="Martino E."/>
            <person name="Morin E."/>
            <person name="Grelet G."/>
            <person name="Kuo A."/>
            <person name="Kohler A."/>
            <person name="Daghino S."/>
            <person name="Barry K."/>
            <person name="Choi C."/>
            <person name="Cichocki N."/>
            <person name="Clum A."/>
            <person name="Copeland A."/>
            <person name="Hainaut M."/>
            <person name="Haridas S."/>
            <person name="Labutti K."/>
            <person name="Lindquist E."/>
            <person name="Lipzen A."/>
            <person name="Khouja H.-R."/>
            <person name="Murat C."/>
            <person name="Ohm R."/>
            <person name="Olson A."/>
            <person name="Spatafora J."/>
            <person name="Veneault-Fourrey C."/>
            <person name="Henrissat B."/>
            <person name="Grigoriev I."/>
            <person name="Martin F."/>
            <person name="Perotto S."/>
        </authorList>
    </citation>
    <scope>NUCLEOTIDE SEQUENCE [LARGE SCALE GENOMIC DNA]</scope>
    <source>
        <strain evidence="16 17">UAMH 7357</strain>
    </source>
</reference>
<keyword evidence="17" id="KW-1185">Reference proteome</keyword>
<dbReference type="STRING" id="1745343.A0A2J6PKB2"/>
<evidence type="ECO:0000256" key="10">
    <source>
        <dbReference type="ARBA" id="ARBA00023239"/>
    </source>
</evidence>
<feature type="binding site" evidence="11">
    <location>
        <position position="476"/>
    </location>
    <ligand>
        <name>Mg(2+)</name>
        <dbReference type="ChEBI" id="CHEBI:18420"/>
    </ligand>
</feature>
<dbReference type="CDD" id="cd07038">
    <property type="entry name" value="TPP_PYR_PDC_IPDC_like"/>
    <property type="match status" value="1"/>
</dbReference>
<feature type="domain" description="Thiamine pyrophosphate enzyme TPP-binding" evidence="14">
    <location>
        <begin position="403"/>
        <end position="528"/>
    </location>
</feature>
<gene>
    <name evidence="16" type="ORF">NA56DRAFT_754923</name>
</gene>
<evidence type="ECO:0000256" key="4">
    <source>
        <dbReference type="ARBA" id="ARBA00013202"/>
    </source>
</evidence>
<name>A0A2J6PKB2_9HELO</name>
<dbReference type="InterPro" id="IPR012001">
    <property type="entry name" value="Thiamin_PyroP_enz_TPP-bd_dom"/>
</dbReference>
<accession>A0A2J6PKB2</accession>
<proteinExistence type="inferred from homology"/>
<dbReference type="GO" id="GO:0030976">
    <property type="term" value="F:thiamine pyrophosphate binding"/>
    <property type="evidence" value="ECO:0007669"/>
    <property type="project" value="InterPro"/>
</dbReference>
<evidence type="ECO:0000256" key="5">
    <source>
        <dbReference type="ARBA" id="ARBA00014422"/>
    </source>
</evidence>
<sequence>MSEILVGQYLFERLKQLGVKTVFGVPGDYELMLLDLIPEAGLIWRGNPNELNAGYAADGYARVSGVGAVVTTFGPGELSNICGIAGAYTEFVPVVHIVGYPTEAAQHGKNIMHHSLGEVGDGKFDVFHEMSKHITCATTVLHDPKIAATEIDRVLNAMLYYSQPVYIGIPTDVAFLKTPSFNLKVPLETVLPPNNPTFQSHVVEKIRALIDAASNPIIIVDGGAARNRVLPEAKALIEATGYPYFVTSMGKGSVPEDLPTYGGVYGGLASFEDTRNAAESSDCVLWLGNYPSDFNTGEFTERVKEEVTVDFQRFYIKIGGLRHDAKMKYVLEALLANLKEKPLEHKAKAVTWDPYPLNHPPREAQLTQDYLWAALGRYFRDGDFVIPETGTSAYGIPASSLKHVKNVQMFSQTVFGSIGYATGAAVGAFVAGKELDTIKRGILVTGEGSLQLTVQAFSDLIRHEVNATVFLLNNDGYTIERLIHGMEAPYNTVPTWDYGALFQGFGPQFKTKYHHVKTPDELDALLADEKFNAAGYAQIVELILHKHDAPQTVKTVTAAVEALNAKKG</sequence>
<dbReference type="GO" id="GO:0000949">
    <property type="term" value="P:aromatic amino acid family catabolic process to alcohol via Ehrlich pathway"/>
    <property type="evidence" value="ECO:0007669"/>
    <property type="project" value="TreeGrafter"/>
</dbReference>
<dbReference type="SUPFAM" id="SSF52518">
    <property type="entry name" value="Thiamin diphosphate-binding fold (THDP-binding)"/>
    <property type="match status" value="2"/>
</dbReference>
<dbReference type="PIRSF" id="PIRSF036565">
    <property type="entry name" value="Pyruvt_ip_decrb"/>
    <property type="match status" value="1"/>
</dbReference>
<dbReference type="InterPro" id="IPR012110">
    <property type="entry name" value="PDC/IPDC-like"/>
</dbReference>
<comment type="catalytic activity">
    <reaction evidence="1">
        <text>a 2-oxocarboxylate + H(+) = an aldehyde + CO2</text>
        <dbReference type="Rhea" id="RHEA:11628"/>
        <dbReference type="ChEBI" id="CHEBI:15378"/>
        <dbReference type="ChEBI" id="CHEBI:16526"/>
        <dbReference type="ChEBI" id="CHEBI:17478"/>
        <dbReference type="ChEBI" id="CHEBI:35179"/>
        <dbReference type="EC" id="4.1.1.1"/>
    </reaction>
</comment>